<proteinExistence type="predicted"/>
<dbReference type="SUPFAM" id="SSF55961">
    <property type="entry name" value="Bet v1-like"/>
    <property type="match status" value="1"/>
</dbReference>
<reference evidence="1 2" key="1">
    <citation type="submission" date="2019-08" db="EMBL/GenBank/DDBJ databases">
        <authorList>
            <person name="Shi S."/>
        </authorList>
    </citation>
    <scope>NUCLEOTIDE SEQUENCE [LARGE SCALE GENOMIC DNA]</scope>
    <source>
        <strain evidence="1 2">GY10130</strain>
    </source>
</reference>
<dbReference type="InterPro" id="IPR023393">
    <property type="entry name" value="START-like_dom_sf"/>
</dbReference>
<name>A0A5C8KDQ7_9BACT</name>
<sequence length="84" mass="9728">MVSDAFKSFRHQHLFEKAGAETRITDIFDYTSPLGLLGTLANKLFLEHYMTRLLTKRNQVLKAYAETGKWNEVLQITKRLQQGV</sequence>
<protein>
    <submittedName>
        <fullName evidence="1">Uncharacterized protein</fullName>
    </submittedName>
</protein>
<dbReference type="OrthoDB" id="9801773at2"/>
<gene>
    <name evidence="1" type="ORF">FVR03_04875</name>
</gene>
<accession>A0A5C8KDQ7</accession>
<dbReference type="Gene3D" id="3.30.530.20">
    <property type="match status" value="1"/>
</dbReference>
<dbReference type="RefSeq" id="WP_147920645.1">
    <property type="nucleotide sequence ID" value="NZ_VRTY01000012.1"/>
</dbReference>
<comment type="caution">
    <text evidence="1">The sequence shown here is derived from an EMBL/GenBank/DDBJ whole genome shotgun (WGS) entry which is preliminary data.</text>
</comment>
<evidence type="ECO:0000313" key="2">
    <source>
        <dbReference type="Proteomes" id="UP000321926"/>
    </source>
</evidence>
<dbReference type="AlphaFoldDB" id="A0A5C8KDQ7"/>
<organism evidence="1 2">
    <name type="scientific">Pontibacter qinzhouensis</name>
    <dbReference type="NCBI Taxonomy" id="2603253"/>
    <lineage>
        <taxon>Bacteria</taxon>
        <taxon>Pseudomonadati</taxon>
        <taxon>Bacteroidota</taxon>
        <taxon>Cytophagia</taxon>
        <taxon>Cytophagales</taxon>
        <taxon>Hymenobacteraceae</taxon>
        <taxon>Pontibacter</taxon>
    </lineage>
</organism>
<evidence type="ECO:0000313" key="1">
    <source>
        <dbReference type="EMBL" id="TXK50519.1"/>
    </source>
</evidence>
<dbReference type="Proteomes" id="UP000321926">
    <property type="component" value="Unassembled WGS sequence"/>
</dbReference>
<keyword evidence="2" id="KW-1185">Reference proteome</keyword>
<dbReference type="EMBL" id="VRTY01000012">
    <property type="protein sequence ID" value="TXK50519.1"/>
    <property type="molecule type" value="Genomic_DNA"/>
</dbReference>